<gene>
    <name evidence="1" type="ORF">LMH87_007468</name>
</gene>
<name>A0A9W8QPR2_AKAMU</name>
<dbReference type="AlphaFoldDB" id="A0A9W8QPR2"/>
<dbReference type="Proteomes" id="UP001144673">
    <property type="component" value="Chromosome 1"/>
</dbReference>
<dbReference type="GeneID" id="80894627"/>
<dbReference type="KEGG" id="amus:LMH87_007468"/>
<evidence type="ECO:0000313" key="1">
    <source>
        <dbReference type="EMBL" id="KAJ4165858.1"/>
    </source>
</evidence>
<protein>
    <submittedName>
        <fullName evidence="1">Uncharacterized protein</fullName>
    </submittedName>
</protein>
<reference evidence="1" key="1">
    <citation type="journal article" date="2023" name="Access Microbiol">
        <title>De-novo genome assembly for Akanthomyces muscarius, a biocontrol agent of insect agricultural pests.</title>
        <authorList>
            <person name="Erdos Z."/>
            <person name="Studholme D.J."/>
            <person name="Raymond B."/>
            <person name="Sharma M."/>
        </authorList>
    </citation>
    <scope>NUCLEOTIDE SEQUENCE</scope>
    <source>
        <strain evidence="1">Ve6</strain>
    </source>
</reference>
<proteinExistence type="predicted"/>
<organism evidence="1 2">
    <name type="scientific">Akanthomyces muscarius</name>
    <name type="common">Entomopathogenic fungus</name>
    <name type="synonym">Lecanicillium muscarium</name>
    <dbReference type="NCBI Taxonomy" id="2231603"/>
    <lineage>
        <taxon>Eukaryota</taxon>
        <taxon>Fungi</taxon>
        <taxon>Dikarya</taxon>
        <taxon>Ascomycota</taxon>
        <taxon>Pezizomycotina</taxon>
        <taxon>Sordariomycetes</taxon>
        <taxon>Hypocreomycetidae</taxon>
        <taxon>Hypocreales</taxon>
        <taxon>Cordycipitaceae</taxon>
        <taxon>Akanthomyces</taxon>
    </lineage>
</organism>
<dbReference type="RefSeq" id="XP_056060773.1">
    <property type="nucleotide sequence ID" value="XM_056192564.1"/>
</dbReference>
<comment type="caution">
    <text evidence="1">The sequence shown here is derived from an EMBL/GenBank/DDBJ whole genome shotgun (WGS) entry which is preliminary data.</text>
</comment>
<sequence length="122" mass="13748">MEKQAEMVKQHLECGREVYYMLIERQYSRNVSEWACVVLISAISSEIATIIKRILKSGEKCVGRICSALFSQKSQSFRLGLQLPAETFSRLLVDCLDPTAAVDLMNAASGKIDRFGTRRQQS</sequence>
<keyword evidence="2" id="KW-1185">Reference proteome</keyword>
<accession>A0A9W8QPR2</accession>
<dbReference type="EMBL" id="JAJHUN010000001">
    <property type="protein sequence ID" value="KAJ4165858.1"/>
    <property type="molecule type" value="Genomic_DNA"/>
</dbReference>
<evidence type="ECO:0000313" key="2">
    <source>
        <dbReference type="Proteomes" id="UP001144673"/>
    </source>
</evidence>